<protein>
    <submittedName>
        <fullName evidence="2">Uncharacterized protein</fullName>
    </submittedName>
</protein>
<name>V3ZU24_LOTGI</name>
<dbReference type="KEGG" id="lgi:LOTGIDRAFT_235655"/>
<organism evidence="2 3">
    <name type="scientific">Lottia gigantea</name>
    <name type="common">Giant owl limpet</name>
    <dbReference type="NCBI Taxonomy" id="225164"/>
    <lineage>
        <taxon>Eukaryota</taxon>
        <taxon>Metazoa</taxon>
        <taxon>Spiralia</taxon>
        <taxon>Lophotrochozoa</taxon>
        <taxon>Mollusca</taxon>
        <taxon>Gastropoda</taxon>
        <taxon>Patellogastropoda</taxon>
        <taxon>Lottioidea</taxon>
        <taxon>Lottiidae</taxon>
        <taxon>Lottia</taxon>
    </lineage>
</organism>
<feature type="region of interest" description="Disordered" evidence="1">
    <location>
        <begin position="1"/>
        <end position="222"/>
    </location>
</feature>
<keyword evidence="3" id="KW-1185">Reference proteome</keyword>
<dbReference type="AlphaFoldDB" id="V3ZU24"/>
<dbReference type="CTD" id="20249920"/>
<dbReference type="RefSeq" id="XP_009063330.1">
    <property type="nucleotide sequence ID" value="XM_009065082.1"/>
</dbReference>
<feature type="compositionally biased region" description="Basic and acidic residues" evidence="1">
    <location>
        <begin position="98"/>
        <end position="108"/>
    </location>
</feature>
<evidence type="ECO:0000313" key="2">
    <source>
        <dbReference type="EMBL" id="ESO86085.1"/>
    </source>
</evidence>
<accession>V3ZU24</accession>
<evidence type="ECO:0000256" key="1">
    <source>
        <dbReference type="SAM" id="MobiDB-lite"/>
    </source>
</evidence>
<dbReference type="GeneID" id="20249920"/>
<dbReference type="HOGENOM" id="CLU_1246611_0_0_1"/>
<proteinExistence type="predicted"/>
<dbReference type="STRING" id="225164.V3ZU24"/>
<feature type="compositionally biased region" description="Pro residues" evidence="1">
    <location>
        <begin position="135"/>
        <end position="144"/>
    </location>
</feature>
<dbReference type="Proteomes" id="UP000030746">
    <property type="component" value="Unassembled WGS sequence"/>
</dbReference>
<gene>
    <name evidence="2" type="ORF">LOTGIDRAFT_235655</name>
</gene>
<reference evidence="2 3" key="1">
    <citation type="journal article" date="2013" name="Nature">
        <title>Insights into bilaterian evolution from three spiralian genomes.</title>
        <authorList>
            <person name="Simakov O."/>
            <person name="Marletaz F."/>
            <person name="Cho S.J."/>
            <person name="Edsinger-Gonzales E."/>
            <person name="Havlak P."/>
            <person name="Hellsten U."/>
            <person name="Kuo D.H."/>
            <person name="Larsson T."/>
            <person name="Lv J."/>
            <person name="Arendt D."/>
            <person name="Savage R."/>
            <person name="Osoegawa K."/>
            <person name="de Jong P."/>
            <person name="Grimwood J."/>
            <person name="Chapman J.A."/>
            <person name="Shapiro H."/>
            <person name="Aerts A."/>
            <person name="Otillar R.P."/>
            <person name="Terry A.Y."/>
            <person name="Boore J.L."/>
            <person name="Grigoriev I.V."/>
            <person name="Lindberg D.R."/>
            <person name="Seaver E.C."/>
            <person name="Weisblat D.A."/>
            <person name="Putnam N.H."/>
            <person name="Rokhsar D.S."/>
        </authorList>
    </citation>
    <scope>NUCLEOTIDE SEQUENCE [LARGE SCALE GENOMIC DNA]</scope>
</reference>
<dbReference type="OrthoDB" id="6133899at2759"/>
<sequence length="222" mass="24077">MNRGNKAQTLGPLSNNSSSLRDQPRRKSTSQVNEGNPPPLPSRKLSDLPPLNKPVTVGRPAPPPTRNPNALRPKASNPNAPALPVRDRSSWTPPNDPFEERFKFHKISDFPPPEVAKMDKKSYPSSLVKQAHTKPPSPPPPPPDQGEILGPLPPPLRSEAPRSLPSRGDLSPPPLAVPSVRSEAPRLPPSRSGSPPPPPLPQRKSTTDRSIFGKISPHQTKM</sequence>
<evidence type="ECO:0000313" key="3">
    <source>
        <dbReference type="Proteomes" id="UP000030746"/>
    </source>
</evidence>
<dbReference type="EMBL" id="KB203188">
    <property type="protein sequence ID" value="ESO86085.1"/>
    <property type="molecule type" value="Genomic_DNA"/>
</dbReference>
<dbReference type="OMA" id="IRIVHHE"/>
<feature type="compositionally biased region" description="Polar residues" evidence="1">
    <location>
        <begin position="1"/>
        <end position="21"/>
    </location>
</feature>